<dbReference type="RefSeq" id="XP_662230.1">
    <property type="nucleotide sequence ID" value="XM_657138.1"/>
</dbReference>
<evidence type="ECO:0000256" key="4">
    <source>
        <dbReference type="ARBA" id="ARBA00023242"/>
    </source>
</evidence>
<reference evidence="8" key="2">
    <citation type="journal article" date="2009" name="Fungal Genet. Biol.">
        <title>The 2008 update of the Aspergillus nidulans genome annotation: a community effort.</title>
        <authorList>
            <person name="Wortman J.R."/>
            <person name="Gilsenan J.M."/>
            <person name="Joardar V."/>
            <person name="Deegan J."/>
            <person name="Clutterbuck J."/>
            <person name="Andersen M.R."/>
            <person name="Archer D."/>
            <person name="Bencina M."/>
            <person name="Braus G."/>
            <person name="Coutinho P."/>
            <person name="von Dohren H."/>
            <person name="Doonan J."/>
            <person name="Driessen A.J."/>
            <person name="Durek P."/>
            <person name="Espeso E."/>
            <person name="Fekete E."/>
            <person name="Flipphi M."/>
            <person name="Estrada C.G."/>
            <person name="Geysens S."/>
            <person name="Goldman G."/>
            <person name="de Groot P.W."/>
            <person name="Hansen K."/>
            <person name="Harris S.D."/>
            <person name="Heinekamp T."/>
            <person name="Helmstaedt K."/>
            <person name="Henrissat B."/>
            <person name="Hofmann G."/>
            <person name="Homan T."/>
            <person name="Horio T."/>
            <person name="Horiuchi H."/>
            <person name="James S."/>
            <person name="Jones M."/>
            <person name="Karaffa L."/>
            <person name="Karanyi Z."/>
            <person name="Kato M."/>
            <person name="Keller N."/>
            <person name="Kelly D.E."/>
            <person name="Kiel J.A."/>
            <person name="Kim J.M."/>
            <person name="van der Klei I.J."/>
            <person name="Klis F.M."/>
            <person name="Kovalchuk A."/>
            <person name="Krasevec N."/>
            <person name="Kubicek C.P."/>
            <person name="Liu B."/>
            <person name="Maccabe A."/>
            <person name="Meyer V."/>
            <person name="Mirabito P."/>
            <person name="Miskei M."/>
            <person name="Mos M."/>
            <person name="Mullins J."/>
            <person name="Nelson D.R."/>
            <person name="Nielsen J."/>
            <person name="Oakley B.R."/>
            <person name="Osmani S.A."/>
            <person name="Pakula T."/>
            <person name="Paszewski A."/>
            <person name="Paulsen I."/>
            <person name="Pilsyk S."/>
            <person name="Pocsi I."/>
            <person name="Punt P.J."/>
            <person name="Ram A.F."/>
            <person name="Ren Q."/>
            <person name="Robellet X."/>
            <person name="Robson G."/>
            <person name="Seiboth B."/>
            <person name="van Solingen P."/>
            <person name="Specht T."/>
            <person name="Sun J."/>
            <person name="Taheri-Talesh N."/>
            <person name="Takeshita N."/>
            <person name="Ussery D."/>
            <person name="vanKuyk P.A."/>
            <person name="Visser H."/>
            <person name="van de Vondervoort P.J."/>
            <person name="de Vries R.P."/>
            <person name="Walton J."/>
            <person name="Xiang X."/>
            <person name="Xiong Y."/>
            <person name="Zeng A.P."/>
            <person name="Brandt B.W."/>
            <person name="Cornell M.J."/>
            <person name="van den Hondel C.A."/>
            <person name="Visser J."/>
            <person name="Oliver S.G."/>
            <person name="Turner G."/>
        </authorList>
    </citation>
    <scope>GENOME REANNOTATION</scope>
    <source>
        <strain evidence="8">FGSC A4 / ATCC 38163 / CBS 112.46 / NRRL 194 / M139</strain>
    </source>
</reference>
<evidence type="ECO:0000256" key="3">
    <source>
        <dbReference type="ARBA" id="ARBA00023163"/>
    </source>
</evidence>
<keyword evidence="4" id="KW-0539">Nucleus</keyword>
<dbReference type="InterPro" id="IPR036864">
    <property type="entry name" value="Zn2-C6_fun-type_DNA-bd_sf"/>
</dbReference>
<name>Q5B4A4_EMENI</name>
<sequence>MKRRSCDRCYTIKVKCQPGRNREASTCRRCERLGHKCQTLRKIRPPGRKPQTTSTSPSPITRPNSDDSGRLPLLVHPLPYPRLSITLRSEEETTIQFLFSTTAFISHFTIGPSFRSKMRHSLHSRFLISPENLLEGFLACAGEFALLSGHLQIQTQAQNMSRCAMAIRKLRALDPPTDLAQVRLMLALGTSILTYDQMVSPAAAASVYGQGAFTICRYILFHAKPWYDPPGPLSQLSEMDIEMNCLLYLDTVECLIHRRMPVLRLRLRDGCELVVDRYIGLCYSLLPLLYDVCVIGADSRNKKHAWLRVWEKVRNAVTEWQPSVPAEFAEMYTSKEVIGMFAQANVHRQMALLVLHRLRYRFGEEDIAAKLYSESILAESETCLQLSGEYPFQIGLSLLVAGFELSDISQREHLIRTHFAADHGLFAQPHSRMRNLLALVWTEKDAGEYVSWFDIISSKTSGFCNVP</sequence>
<dbReference type="GeneID" id="2872418"/>
<dbReference type="Proteomes" id="UP000000560">
    <property type="component" value="Chromosome III"/>
</dbReference>
<dbReference type="Gene3D" id="4.10.240.10">
    <property type="entry name" value="Zn(2)-C6 fungal-type DNA-binding domain"/>
    <property type="match status" value="1"/>
</dbReference>
<proteinExistence type="predicted"/>
<dbReference type="OrthoDB" id="4137815at2759"/>
<keyword evidence="3" id="KW-0804">Transcription</keyword>
<feature type="compositionally biased region" description="Low complexity" evidence="5">
    <location>
        <begin position="50"/>
        <end position="63"/>
    </location>
</feature>
<dbReference type="SUPFAM" id="SSF57701">
    <property type="entry name" value="Zn2/Cys6 DNA-binding domain"/>
    <property type="match status" value="1"/>
</dbReference>
<dbReference type="GO" id="GO:0008270">
    <property type="term" value="F:zinc ion binding"/>
    <property type="evidence" value="ECO:0007669"/>
    <property type="project" value="InterPro"/>
</dbReference>
<accession>Q5B4A4</accession>
<evidence type="ECO:0000259" key="6">
    <source>
        <dbReference type="PROSITE" id="PS50048"/>
    </source>
</evidence>
<gene>
    <name evidence="7" type="ORF">ANIA_04626</name>
</gene>
<reference evidence="8" key="1">
    <citation type="journal article" date="2005" name="Nature">
        <title>Sequencing of Aspergillus nidulans and comparative analysis with A. fumigatus and A. oryzae.</title>
        <authorList>
            <person name="Galagan J.E."/>
            <person name="Calvo S.E."/>
            <person name="Cuomo C."/>
            <person name="Ma L.J."/>
            <person name="Wortman J.R."/>
            <person name="Batzoglou S."/>
            <person name="Lee S.I."/>
            <person name="Basturkmen M."/>
            <person name="Spevak C.C."/>
            <person name="Clutterbuck J."/>
            <person name="Kapitonov V."/>
            <person name="Jurka J."/>
            <person name="Scazzocchio C."/>
            <person name="Farman M."/>
            <person name="Butler J."/>
            <person name="Purcell S."/>
            <person name="Harris S."/>
            <person name="Braus G.H."/>
            <person name="Draht O."/>
            <person name="Busch S."/>
            <person name="D'Enfert C."/>
            <person name="Bouchier C."/>
            <person name="Goldman G.H."/>
            <person name="Bell-Pedersen D."/>
            <person name="Griffiths-Jones S."/>
            <person name="Doonan J.H."/>
            <person name="Yu J."/>
            <person name="Vienken K."/>
            <person name="Pain A."/>
            <person name="Freitag M."/>
            <person name="Selker E.U."/>
            <person name="Archer D.B."/>
            <person name="Penalva M.A."/>
            <person name="Oakley B.R."/>
            <person name="Momany M."/>
            <person name="Tanaka T."/>
            <person name="Kumagai T."/>
            <person name="Asai K."/>
            <person name="Machida M."/>
            <person name="Nierman W.C."/>
            <person name="Denning D.W."/>
            <person name="Caddick M."/>
            <person name="Hynes M."/>
            <person name="Paoletti M."/>
            <person name="Fischer R."/>
            <person name="Miller B."/>
            <person name="Dyer P."/>
            <person name="Sachs M.S."/>
            <person name="Osmani S.A."/>
            <person name="Birren B.W."/>
        </authorList>
    </citation>
    <scope>NUCLEOTIDE SEQUENCE [LARGE SCALE GENOMIC DNA]</scope>
    <source>
        <strain evidence="8">FGSC A4 / ATCC 38163 / CBS 112.46 / NRRL 194 / M139</strain>
    </source>
</reference>
<dbReference type="GO" id="GO:0000981">
    <property type="term" value="F:DNA-binding transcription factor activity, RNA polymerase II-specific"/>
    <property type="evidence" value="ECO:0007669"/>
    <property type="project" value="InterPro"/>
</dbReference>
<dbReference type="PROSITE" id="PS50048">
    <property type="entry name" value="ZN2_CY6_FUNGAL_2"/>
    <property type="match status" value="1"/>
</dbReference>
<evidence type="ECO:0000256" key="1">
    <source>
        <dbReference type="ARBA" id="ARBA00023015"/>
    </source>
</evidence>
<evidence type="ECO:0000256" key="5">
    <source>
        <dbReference type="SAM" id="MobiDB-lite"/>
    </source>
</evidence>
<accession>C8V7R0</accession>
<dbReference type="VEuPathDB" id="FungiDB:AN4626"/>
<keyword evidence="2" id="KW-0238">DNA-binding</keyword>
<dbReference type="HOGENOM" id="CLU_036113_0_0_1"/>
<dbReference type="GO" id="GO:0003677">
    <property type="term" value="F:DNA binding"/>
    <property type="evidence" value="ECO:0007669"/>
    <property type="project" value="UniProtKB-KW"/>
</dbReference>
<dbReference type="PANTHER" id="PTHR37534:SF44">
    <property type="entry name" value="ZN(II)2CYS6 TRANSCRIPTION FACTOR (EUROFUNG)"/>
    <property type="match status" value="1"/>
</dbReference>
<dbReference type="KEGG" id="ani:ANIA_04626"/>
<dbReference type="InParanoid" id="Q5B4A4"/>
<organism evidence="7 8">
    <name type="scientific">Emericella nidulans (strain FGSC A4 / ATCC 38163 / CBS 112.46 / NRRL 194 / M139)</name>
    <name type="common">Aspergillus nidulans</name>
    <dbReference type="NCBI Taxonomy" id="227321"/>
    <lineage>
        <taxon>Eukaryota</taxon>
        <taxon>Fungi</taxon>
        <taxon>Dikarya</taxon>
        <taxon>Ascomycota</taxon>
        <taxon>Pezizomycotina</taxon>
        <taxon>Eurotiomycetes</taxon>
        <taxon>Eurotiomycetidae</taxon>
        <taxon>Eurotiales</taxon>
        <taxon>Aspergillaceae</taxon>
        <taxon>Aspergillus</taxon>
        <taxon>Aspergillus subgen. Nidulantes</taxon>
    </lineage>
</organism>
<dbReference type="InterPro" id="IPR001138">
    <property type="entry name" value="Zn2Cys6_DnaBD"/>
</dbReference>
<protein>
    <submittedName>
        <fullName evidence="7">Zn(II)2Cys6 transcription factor (Eurofung)</fullName>
    </submittedName>
</protein>
<evidence type="ECO:0000313" key="7">
    <source>
        <dbReference type="EMBL" id="CBF77118.1"/>
    </source>
</evidence>
<dbReference type="OMA" id="CEAGHLM"/>
<evidence type="ECO:0000256" key="2">
    <source>
        <dbReference type="ARBA" id="ARBA00023125"/>
    </source>
</evidence>
<evidence type="ECO:0000313" key="8">
    <source>
        <dbReference type="Proteomes" id="UP000000560"/>
    </source>
</evidence>
<keyword evidence="1" id="KW-0805">Transcription regulation</keyword>
<dbReference type="EMBL" id="BN001303">
    <property type="protein sequence ID" value="CBF77118.1"/>
    <property type="molecule type" value="Genomic_DNA"/>
</dbReference>
<keyword evidence="8" id="KW-1185">Reference proteome</keyword>
<dbReference type="eggNOG" id="ENOG502SX45">
    <property type="taxonomic scope" value="Eukaryota"/>
</dbReference>
<dbReference type="AlphaFoldDB" id="Q5B4A4"/>
<dbReference type="PANTHER" id="PTHR37534">
    <property type="entry name" value="TRANSCRIPTIONAL ACTIVATOR PROTEIN UGA3"/>
    <property type="match status" value="1"/>
</dbReference>
<dbReference type="CDD" id="cd00067">
    <property type="entry name" value="GAL4"/>
    <property type="match status" value="1"/>
</dbReference>
<feature type="region of interest" description="Disordered" evidence="5">
    <location>
        <begin position="41"/>
        <end position="71"/>
    </location>
</feature>
<feature type="domain" description="Zn(2)-C6 fungal-type" evidence="6">
    <location>
        <begin position="5"/>
        <end position="39"/>
    </location>
</feature>